<evidence type="ECO:0000313" key="3">
    <source>
        <dbReference type="Proteomes" id="UP000198402"/>
    </source>
</evidence>
<feature type="compositionally biased region" description="Basic and acidic residues" evidence="1">
    <location>
        <begin position="1"/>
        <end position="14"/>
    </location>
</feature>
<feature type="region of interest" description="Disordered" evidence="1">
    <location>
        <begin position="1"/>
        <end position="64"/>
    </location>
</feature>
<dbReference type="Proteomes" id="UP000198402">
    <property type="component" value="Unassembled WGS sequence"/>
</dbReference>
<dbReference type="STRING" id="1302250.GCA_001313225_00173"/>
<dbReference type="EMBL" id="BCMG01000001">
    <property type="protein sequence ID" value="GAT17862.1"/>
    <property type="molecule type" value="Genomic_DNA"/>
</dbReference>
<sequence length="64" mass="7411">MKDGFKMTESKNSDTQDQPTPAKTPLNLNDLASNPMRVGMARLGKQKRPQAKSKKKHWWSRRTR</sequence>
<keyword evidence="3" id="KW-1185">Reference proteome</keyword>
<feature type="compositionally biased region" description="Polar residues" evidence="1">
    <location>
        <begin position="15"/>
        <end position="32"/>
    </location>
</feature>
<proteinExistence type="predicted"/>
<name>A0A1Z5H3X1_9LACO</name>
<feature type="compositionally biased region" description="Basic residues" evidence="1">
    <location>
        <begin position="44"/>
        <end position="64"/>
    </location>
</feature>
<accession>A0A1Z5H3X1</accession>
<evidence type="ECO:0000313" key="2">
    <source>
        <dbReference type="EMBL" id="GAT17862.1"/>
    </source>
</evidence>
<dbReference type="AlphaFoldDB" id="A0A1Z5H3X1"/>
<organism evidence="2 3">
    <name type="scientific">Secundilactobacillus silagei JCM 19001</name>
    <dbReference type="NCBI Taxonomy" id="1302250"/>
    <lineage>
        <taxon>Bacteria</taxon>
        <taxon>Bacillati</taxon>
        <taxon>Bacillota</taxon>
        <taxon>Bacilli</taxon>
        <taxon>Lactobacillales</taxon>
        <taxon>Lactobacillaceae</taxon>
        <taxon>Secundilactobacillus</taxon>
    </lineage>
</organism>
<dbReference type="OrthoDB" id="2293175at2"/>
<protein>
    <submittedName>
        <fullName evidence="2">Uncharacterized protein</fullName>
    </submittedName>
</protein>
<evidence type="ECO:0000256" key="1">
    <source>
        <dbReference type="SAM" id="MobiDB-lite"/>
    </source>
</evidence>
<reference evidence="2 3" key="1">
    <citation type="submission" date="2015-11" db="EMBL/GenBank/DDBJ databases">
        <title>Draft genome sequences of new species of the genus Lactobacillus isolated from orchardgrass silage.</title>
        <authorList>
            <person name="Tohno M."/>
            <person name="Tanizawa Y."/>
            <person name="Arita M."/>
        </authorList>
    </citation>
    <scope>NUCLEOTIDE SEQUENCE [LARGE SCALE GENOMIC DNA]</scope>
    <source>
        <strain evidence="2 3">IWT126</strain>
    </source>
</reference>
<gene>
    <name evidence="2" type="ORF">IWT126_00119</name>
</gene>
<dbReference type="RefSeq" id="WP_054653694.1">
    <property type="nucleotide sequence ID" value="NZ_BBFL01000001.1"/>
</dbReference>
<comment type="caution">
    <text evidence="2">The sequence shown here is derived from an EMBL/GenBank/DDBJ whole genome shotgun (WGS) entry which is preliminary data.</text>
</comment>